<protein>
    <submittedName>
        <fullName evidence="1">Uncharacterized protein</fullName>
    </submittedName>
</protein>
<name>A0ABQ9G2D9_TEGGR</name>
<sequence>MPRKTKTGRDKPQTRFKHDLSKRCLAEFACSFKACVCNKNLFYRTMSHIVDVMNLCYLGDLRLCTVNSCLQKSRLQLAEKSTHFSSDFKTDRTLKNAVELRKWIEKSSKQPNLVNHSKVEATNRPLRRSLPRNVTFSKTFTGLAHSAVHNVNNGPDQSLYLLKAA</sequence>
<keyword evidence="2" id="KW-1185">Reference proteome</keyword>
<reference evidence="1 2" key="1">
    <citation type="submission" date="2022-12" db="EMBL/GenBank/DDBJ databases">
        <title>Chromosome-level genome of Tegillarca granosa.</title>
        <authorList>
            <person name="Kim J."/>
        </authorList>
    </citation>
    <scope>NUCLEOTIDE SEQUENCE [LARGE SCALE GENOMIC DNA]</scope>
    <source>
        <strain evidence="1">Teg-2019</strain>
        <tissue evidence="1">Adductor muscle</tissue>
    </source>
</reference>
<organism evidence="1 2">
    <name type="scientific">Tegillarca granosa</name>
    <name type="common">Malaysian cockle</name>
    <name type="synonym">Anadara granosa</name>
    <dbReference type="NCBI Taxonomy" id="220873"/>
    <lineage>
        <taxon>Eukaryota</taxon>
        <taxon>Metazoa</taxon>
        <taxon>Spiralia</taxon>
        <taxon>Lophotrochozoa</taxon>
        <taxon>Mollusca</taxon>
        <taxon>Bivalvia</taxon>
        <taxon>Autobranchia</taxon>
        <taxon>Pteriomorphia</taxon>
        <taxon>Arcoida</taxon>
        <taxon>Arcoidea</taxon>
        <taxon>Arcidae</taxon>
        <taxon>Tegillarca</taxon>
    </lineage>
</organism>
<dbReference type="EMBL" id="JARBDR010000018">
    <property type="protein sequence ID" value="KAJ8322140.1"/>
    <property type="molecule type" value="Genomic_DNA"/>
</dbReference>
<comment type="caution">
    <text evidence="1">The sequence shown here is derived from an EMBL/GenBank/DDBJ whole genome shotgun (WGS) entry which is preliminary data.</text>
</comment>
<proteinExistence type="predicted"/>
<gene>
    <name evidence="1" type="ORF">KUTeg_000611</name>
</gene>
<evidence type="ECO:0000313" key="2">
    <source>
        <dbReference type="Proteomes" id="UP001217089"/>
    </source>
</evidence>
<accession>A0ABQ9G2D9</accession>
<dbReference type="Proteomes" id="UP001217089">
    <property type="component" value="Unassembled WGS sequence"/>
</dbReference>
<evidence type="ECO:0000313" key="1">
    <source>
        <dbReference type="EMBL" id="KAJ8322140.1"/>
    </source>
</evidence>